<evidence type="ECO:0000256" key="2">
    <source>
        <dbReference type="ARBA" id="ARBA00023002"/>
    </source>
</evidence>
<dbReference type="Proteomes" id="UP000190395">
    <property type="component" value="Unassembled WGS sequence"/>
</dbReference>
<dbReference type="SUPFAM" id="SSF56003">
    <property type="entry name" value="Molybdenum cofactor-binding domain"/>
    <property type="match status" value="1"/>
</dbReference>
<dbReference type="OrthoDB" id="9759099at2"/>
<evidence type="ECO:0000256" key="3">
    <source>
        <dbReference type="SAM" id="MobiDB-lite"/>
    </source>
</evidence>
<dbReference type="AlphaFoldDB" id="A0A1T4P6A8"/>
<keyword evidence="2" id="KW-0560">Oxidoreductase</keyword>
<dbReference type="STRING" id="225004.SAMN02745152_01459"/>
<dbReference type="InterPro" id="IPR046867">
    <property type="entry name" value="AldOxase/xan_DH_MoCoBD2"/>
</dbReference>
<accession>A0A1T4P6A8</accession>
<feature type="domain" description="Aldehyde oxidase/xanthine dehydrogenase a/b hammerhead" evidence="4">
    <location>
        <begin position="10"/>
        <end position="117"/>
    </location>
</feature>
<evidence type="ECO:0000256" key="1">
    <source>
        <dbReference type="ARBA" id="ARBA00022505"/>
    </source>
</evidence>
<feature type="region of interest" description="Disordered" evidence="3">
    <location>
        <begin position="690"/>
        <end position="709"/>
    </location>
</feature>
<dbReference type="InterPro" id="IPR016208">
    <property type="entry name" value="Ald_Oxase/xanthine_DH-like"/>
</dbReference>
<keyword evidence="1" id="KW-0500">Molybdenum</keyword>
<evidence type="ECO:0000313" key="5">
    <source>
        <dbReference type="EMBL" id="SJZ87120.1"/>
    </source>
</evidence>
<dbReference type="Pfam" id="PF20256">
    <property type="entry name" value="MoCoBD_2"/>
    <property type="match status" value="1"/>
</dbReference>
<evidence type="ECO:0000259" key="4">
    <source>
        <dbReference type="SMART" id="SM01008"/>
    </source>
</evidence>
<dbReference type="GO" id="GO:0005506">
    <property type="term" value="F:iron ion binding"/>
    <property type="evidence" value="ECO:0007669"/>
    <property type="project" value="InterPro"/>
</dbReference>
<name>A0A1T4P6A8_9SPIR</name>
<dbReference type="Gene3D" id="3.90.1170.50">
    <property type="entry name" value="Aldehyde oxidase/xanthine dehydrogenase, a/b hammerhead"/>
    <property type="match status" value="1"/>
</dbReference>
<dbReference type="PANTHER" id="PTHR11908:SF132">
    <property type="entry name" value="ALDEHYDE OXIDASE 1-RELATED"/>
    <property type="match status" value="1"/>
</dbReference>
<dbReference type="InterPro" id="IPR036856">
    <property type="entry name" value="Ald_Oxase/Xan_DH_a/b_sf"/>
</dbReference>
<dbReference type="EMBL" id="FUXC01000008">
    <property type="protein sequence ID" value="SJZ87120.1"/>
    <property type="molecule type" value="Genomic_DNA"/>
</dbReference>
<dbReference type="GeneID" id="303367691"/>
<dbReference type="InterPro" id="IPR008274">
    <property type="entry name" value="AldOxase/xan_DH_MoCoBD1"/>
</dbReference>
<dbReference type="SMART" id="SM01008">
    <property type="entry name" value="Ald_Xan_dh_C"/>
    <property type="match status" value="1"/>
</dbReference>
<dbReference type="PANTHER" id="PTHR11908">
    <property type="entry name" value="XANTHINE DEHYDROGENASE"/>
    <property type="match status" value="1"/>
</dbReference>
<organism evidence="5 6">
    <name type="scientific">Treponema berlinense</name>
    <dbReference type="NCBI Taxonomy" id="225004"/>
    <lineage>
        <taxon>Bacteria</taxon>
        <taxon>Pseudomonadati</taxon>
        <taxon>Spirochaetota</taxon>
        <taxon>Spirochaetia</taxon>
        <taxon>Spirochaetales</taxon>
        <taxon>Treponemataceae</taxon>
        <taxon>Treponema</taxon>
    </lineage>
</organism>
<dbReference type="Pfam" id="PF02738">
    <property type="entry name" value="MoCoBD_1"/>
    <property type="match status" value="1"/>
</dbReference>
<sequence>MCAKRKILPKNTLIFSDEFYSDIFEDDMLYASVVRSPVPKGRIIKILTEELPEGYNFYSREDLPFKKNIKISGTNIPVFCEKDIDYTGQAIGIITGPDKKTVRILSKNLKMNIDEHFYYEEKNENSNILAQREVKYGQDYELQEEDSLIEEEWESDINFQNYTETNGVFCYIKGQNLYVSSPNLWISNLRKNLSDVTGFPEENIYITRTKILSKTTDIIWLNTLICCQCALACLKLKKPVKLEFTRTEQQIFAENTSSVKIRHKTAVAKNGLIKSMDILIHVNAGAYNPFAQEIADRLAIAAIGVYKCPNIKITSNIYKSHSIPSSIDFSIIASKAFYAVENQMNKISRETGIDPLELRILNLKIEDRHNRSKIILETGKSKEALEAICRTGTFLRKNAVYKMEDTYRFDHDNASPYAPPLRGIGLACAYEGTAYLGSNFIKKNLNIELSYTKDKKLYIRGMPSSKNVWQIWQKTASEITGIPAENIFLNTNYSIDSEPENPQTTNASISINSVLIKKACEALVRKLAKKTETADEEFPVTIKKSFSVNPRKSWDLETFSGYPFSSTSFAAMIAEIELDSASYSPQLRGIWFIADAGKILNPHAAETSLKNSIQEGLKELVEDDELSVSSISIQFMQSNDEPKQLGDIAASLLPAAYASALSQAVGKTITNMPVQTDTVFKLTKSLKENWEKQKEAEENKNSEETTELK</sequence>
<dbReference type="Gene3D" id="3.30.365.10">
    <property type="entry name" value="Aldehyde oxidase/xanthine dehydrogenase, molybdopterin binding domain"/>
    <property type="match status" value="3"/>
</dbReference>
<protein>
    <submittedName>
        <fullName evidence="5">CO or xanthine dehydrogenase, Mo-binding subunit</fullName>
    </submittedName>
</protein>
<dbReference type="InterPro" id="IPR037165">
    <property type="entry name" value="AldOxase/xan_DH_Mopterin-bd_sf"/>
</dbReference>
<dbReference type="InterPro" id="IPR000674">
    <property type="entry name" value="Ald_Oxase/Xan_DH_a/b"/>
</dbReference>
<evidence type="ECO:0000313" key="6">
    <source>
        <dbReference type="Proteomes" id="UP000190395"/>
    </source>
</evidence>
<reference evidence="5 6" key="1">
    <citation type="submission" date="2017-02" db="EMBL/GenBank/DDBJ databases">
        <authorList>
            <person name="Peterson S.W."/>
        </authorList>
    </citation>
    <scope>NUCLEOTIDE SEQUENCE [LARGE SCALE GENOMIC DNA]</scope>
    <source>
        <strain evidence="5 6">ATCC BAA-909</strain>
    </source>
</reference>
<keyword evidence="6" id="KW-1185">Reference proteome</keyword>
<dbReference type="SUPFAM" id="SSF54665">
    <property type="entry name" value="CO dehydrogenase molybdoprotein N-domain-like"/>
    <property type="match status" value="1"/>
</dbReference>
<gene>
    <name evidence="5" type="ORF">SAMN02745152_01459</name>
</gene>
<dbReference type="RefSeq" id="WP_078931199.1">
    <property type="nucleotide sequence ID" value="NZ_CAMCOW010000007.1"/>
</dbReference>
<proteinExistence type="predicted"/>
<dbReference type="GO" id="GO:0016491">
    <property type="term" value="F:oxidoreductase activity"/>
    <property type="evidence" value="ECO:0007669"/>
    <property type="project" value="UniProtKB-KW"/>
</dbReference>